<comment type="caution">
    <text evidence="2">The sequence shown here is derived from an EMBL/GenBank/DDBJ whole genome shotgun (WGS) entry which is preliminary data.</text>
</comment>
<evidence type="ECO:0000256" key="1">
    <source>
        <dbReference type="SAM" id="SignalP"/>
    </source>
</evidence>
<feature type="signal peptide" evidence="1">
    <location>
        <begin position="1"/>
        <end position="21"/>
    </location>
</feature>
<evidence type="ECO:0000313" key="3">
    <source>
        <dbReference type="Proteomes" id="UP000004913"/>
    </source>
</evidence>
<dbReference type="AlphaFoldDB" id="F5IT18"/>
<dbReference type="OrthoDB" id="998130at2"/>
<dbReference type="HOGENOM" id="CLU_1841964_0_0_10"/>
<reference evidence="2 3" key="1">
    <citation type="submission" date="2011-04" db="EMBL/GenBank/DDBJ databases">
        <title>The Genome Sequence of Dysgonomonas gadei ATCC BAA-286.</title>
        <authorList>
            <consortium name="The Broad Institute Genome Sequencing Platform"/>
            <person name="Earl A."/>
            <person name="Ward D."/>
            <person name="Feldgarden M."/>
            <person name="Gevers D."/>
            <person name="Pudlo N."/>
            <person name="Martens E."/>
            <person name="Allen-Vercoe E."/>
            <person name="Young S.K."/>
            <person name="Zeng Q."/>
            <person name="Gargeya S."/>
            <person name="Fitzgerald M."/>
            <person name="Haas B."/>
            <person name="Abouelleil A."/>
            <person name="Alvarado L."/>
            <person name="Arachchi H.M."/>
            <person name="Berlin A."/>
            <person name="Brown A."/>
            <person name="Chapman S.B."/>
            <person name="Chen Z."/>
            <person name="Dunbar C."/>
            <person name="Freedman E."/>
            <person name="Gearin G."/>
            <person name="Gellesch M."/>
            <person name="Goldberg J."/>
            <person name="Griggs A."/>
            <person name="Gujja S."/>
            <person name="Heiman D."/>
            <person name="Howarth C."/>
            <person name="Larson L."/>
            <person name="Lui A."/>
            <person name="MacDonald P.J.P."/>
            <person name="Mehta T."/>
            <person name="Montmayeur A."/>
            <person name="Murphy C."/>
            <person name="Neiman D."/>
            <person name="Pearson M."/>
            <person name="Priest M."/>
            <person name="Roberts A."/>
            <person name="Saif S."/>
            <person name="Shea T."/>
            <person name="Shenoy N."/>
            <person name="Sisk P."/>
            <person name="Stolte C."/>
            <person name="Sykes S."/>
            <person name="Yandava C."/>
            <person name="Wortman J."/>
            <person name="Nusbaum C."/>
            <person name="Birren B."/>
        </authorList>
    </citation>
    <scope>NUCLEOTIDE SEQUENCE [LARGE SCALE GENOMIC DNA]</scope>
    <source>
        <strain evidence="2 3">ATCC BAA-286</strain>
    </source>
</reference>
<gene>
    <name evidence="2" type="ORF">HMPREF9455_00235</name>
</gene>
<evidence type="ECO:0008006" key="4">
    <source>
        <dbReference type="Google" id="ProtNLM"/>
    </source>
</evidence>
<dbReference type="Proteomes" id="UP000004913">
    <property type="component" value="Unassembled WGS sequence"/>
</dbReference>
<organism evidence="2 3">
    <name type="scientific">Dysgonomonas gadei ATCC BAA-286</name>
    <dbReference type="NCBI Taxonomy" id="742766"/>
    <lineage>
        <taxon>Bacteria</taxon>
        <taxon>Pseudomonadati</taxon>
        <taxon>Bacteroidota</taxon>
        <taxon>Bacteroidia</taxon>
        <taxon>Bacteroidales</taxon>
        <taxon>Dysgonomonadaceae</taxon>
        <taxon>Dysgonomonas</taxon>
    </lineage>
</organism>
<protein>
    <recommendedName>
        <fullName evidence="4">DUF5640 domain-containing protein</fullName>
    </recommendedName>
</protein>
<feature type="chain" id="PRO_5003328335" description="DUF5640 domain-containing protein" evidence="1">
    <location>
        <begin position="22"/>
        <end position="139"/>
    </location>
</feature>
<dbReference type="PROSITE" id="PS51257">
    <property type="entry name" value="PROKAR_LIPOPROTEIN"/>
    <property type="match status" value="1"/>
</dbReference>
<dbReference type="eggNOG" id="ENOG502ZDJE">
    <property type="taxonomic scope" value="Bacteria"/>
</dbReference>
<name>F5IT18_9BACT</name>
<dbReference type="EMBL" id="ADLV01000004">
    <property type="protein sequence ID" value="EGK00198.1"/>
    <property type="molecule type" value="Genomic_DNA"/>
</dbReference>
<evidence type="ECO:0000313" key="2">
    <source>
        <dbReference type="EMBL" id="EGK00198.1"/>
    </source>
</evidence>
<keyword evidence="1" id="KW-0732">Signal</keyword>
<keyword evidence="3" id="KW-1185">Reference proteome</keyword>
<dbReference type="RefSeq" id="WP_006797737.1">
    <property type="nucleotide sequence ID" value="NZ_GL891979.1"/>
</dbReference>
<sequence length="139" mass="16617">MKKFLYFIFICTLCVGFTACGGDDDPKEEEFVWNGDWNDPNDKNYKPEGYNPIQGVWQRDDYPEIGFYFSEDFKDYYVTFYSNGEYKIGAVFNDNYQINNTAFRYSPSRVFKWEIENNKLYTLPVGTYKEWVSYTKIDD</sequence>
<proteinExistence type="predicted"/>
<accession>F5IT18</accession>